<dbReference type="Pfam" id="PF18317">
    <property type="entry name" value="SDH_C"/>
    <property type="match status" value="1"/>
</dbReference>
<dbReference type="AlphaFoldDB" id="A0A2U1T7L6"/>
<gene>
    <name evidence="6" type="ORF">DF222_03890</name>
</gene>
<dbReference type="GO" id="GO:0009423">
    <property type="term" value="P:chorismate biosynthetic process"/>
    <property type="evidence" value="ECO:0007669"/>
    <property type="project" value="UniProtKB-UniPathway"/>
</dbReference>
<accession>A0A2U1T7L6</accession>
<dbReference type="InterPro" id="IPR022893">
    <property type="entry name" value="Shikimate_DH_fam"/>
</dbReference>
<evidence type="ECO:0000313" key="6">
    <source>
        <dbReference type="EMBL" id="PWC01994.1"/>
    </source>
</evidence>
<dbReference type="SUPFAM" id="SSF51735">
    <property type="entry name" value="NAD(P)-binding Rossmann-fold domains"/>
    <property type="match status" value="1"/>
</dbReference>
<keyword evidence="2" id="KW-0057">Aromatic amino acid biosynthesis</keyword>
<feature type="domain" description="Saccharopine dehydrogenase NADP binding" evidence="3">
    <location>
        <begin position="125"/>
        <end position="196"/>
    </location>
</feature>
<evidence type="ECO:0000256" key="1">
    <source>
        <dbReference type="ARBA" id="ARBA00004871"/>
    </source>
</evidence>
<dbReference type="CDD" id="cd01065">
    <property type="entry name" value="NAD_bind_Shikimate_DH"/>
    <property type="match status" value="1"/>
</dbReference>
<protein>
    <submittedName>
        <fullName evidence="6">Shikimate dehydrogenase</fullName>
    </submittedName>
</protein>
<proteinExistence type="predicted"/>
<reference evidence="7" key="1">
    <citation type="submission" date="2018-04" db="EMBL/GenBank/DDBJ databases">
        <authorList>
            <person name="Liu S."/>
            <person name="Wang Z."/>
            <person name="Li J."/>
        </authorList>
    </citation>
    <scope>NUCLEOTIDE SEQUENCE [LARGE SCALE GENOMIC DNA]</scope>
    <source>
        <strain evidence="7">2189</strain>
    </source>
</reference>
<dbReference type="GO" id="GO:0004764">
    <property type="term" value="F:shikimate 3-dehydrogenase (NADP+) activity"/>
    <property type="evidence" value="ECO:0007669"/>
    <property type="project" value="InterPro"/>
</dbReference>
<dbReference type="Gene3D" id="3.40.50.720">
    <property type="entry name" value="NAD(P)-binding Rossmann-like Domain"/>
    <property type="match status" value="1"/>
</dbReference>
<evidence type="ECO:0000313" key="7">
    <source>
        <dbReference type="Proteomes" id="UP000244989"/>
    </source>
</evidence>
<evidence type="ECO:0000259" key="4">
    <source>
        <dbReference type="Pfam" id="PF08501"/>
    </source>
</evidence>
<dbReference type="PANTHER" id="PTHR21089:SF1">
    <property type="entry name" value="BIFUNCTIONAL 3-DEHYDROQUINATE DEHYDRATASE_SHIKIMATE DEHYDROGENASE, CHLOROPLASTIC"/>
    <property type="match status" value="1"/>
</dbReference>
<dbReference type="UniPathway" id="UPA00053">
    <property type="reaction ID" value="UER00087"/>
</dbReference>
<evidence type="ECO:0000259" key="5">
    <source>
        <dbReference type="Pfam" id="PF18317"/>
    </source>
</evidence>
<dbReference type="GO" id="GO:0009073">
    <property type="term" value="P:aromatic amino acid family biosynthetic process"/>
    <property type="evidence" value="ECO:0007669"/>
    <property type="project" value="UniProtKB-KW"/>
</dbReference>
<dbReference type="GO" id="GO:0019632">
    <property type="term" value="P:shikimate metabolic process"/>
    <property type="evidence" value="ECO:0007669"/>
    <property type="project" value="TreeGrafter"/>
</dbReference>
<dbReference type="EMBL" id="QEEZ01000006">
    <property type="protein sequence ID" value="PWC01994.1"/>
    <property type="molecule type" value="Genomic_DNA"/>
</dbReference>
<dbReference type="NCBIfam" id="NF001311">
    <property type="entry name" value="PRK00258.1-3"/>
    <property type="match status" value="1"/>
</dbReference>
<organism evidence="6 7">
    <name type="scientific">Corynebacterium yudongzhengii</name>
    <dbReference type="NCBI Taxonomy" id="2080740"/>
    <lineage>
        <taxon>Bacteria</taxon>
        <taxon>Bacillati</taxon>
        <taxon>Actinomycetota</taxon>
        <taxon>Actinomycetes</taxon>
        <taxon>Mycobacteriales</taxon>
        <taxon>Corynebacteriaceae</taxon>
        <taxon>Corynebacterium</taxon>
    </lineage>
</organism>
<dbReference type="Gene3D" id="3.40.50.10860">
    <property type="entry name" value="Leucine Dehydrogenase, chain A, domain 1"/>
    <property type="match status" value="1"/>
</dbReference>
<dbReference type="Pfam" id="PF08501">
    <property type="entry name" value="Shikimate_dh_N"/>
    <property type="match status" value="1"/>
</dbReference>
<dbReference type="NCBIfam" id="TIGR01809">
    <property type="entry name" value="Shik-DH-AROM"/>
    <property type="match status" value="1"/>
</dbReference>
<dbReference type="Pfam" id="PF03435">
    <property type="entry name" value="Sacchrp_dh_NADP"/>
    <property type="match status" value="1"/>
</dbReference>
<comment type="caution">
    <text evidence="6">The sequence shown here is derived from an EMBL/GenBank/DDBJ whole genome shotgun (WGS) entry which is preliminary data.</text>
</comment>
<dbReference type="Proteomes" id="UP000244989">
    <property type="component" value="Unassembled WGS sequence"/>
</dbReference>
<feature type="domain" description="Shikimate dehydrogenase substrate binding N-terminal" evidence="4">
    <location>
        <begin position="9"/>
        <end position="91"/>
    </location>
</feature>
<name>A0A2U1T7L6_9CORY</name>
<dbReference type="InterPro" id="IPR005097">
    <property type="entry name" value="Sacchrp_dh_NADP-bd"/>
</dbReference>
<dbReference type="InterPro" id="IPR041121">
    <property type="entry name" value="SDH_C"/>
</dbReference>
<dbReference type="InterPro" id="IPR010110">
    <property type="entry name" value="Shikimate_DH_AroM-type"/>
</dbReference>
<sequence>MTITHRAAVLGNPVEHSRSPIMHNAGYAALGLNDWEYTRITTDAEDVARIVGEADESYAGFSVTMPGKFAALEVADSLSERAELIGAANTLVRTGAGWHADNTDCVGVLGALGELFDGATVAAAVLLGSGGTARPALWALAKIGVSEVTVVNRSDRSEALADLVDAVGLEVTFSTYDTDLQALTRQADVVVSTVPSAALDGREQALGHAPVLDVIYDPWPTPLTTQAAANGYSTVGGHVMLAHQAYPQFEAFTGHSAPRPQMWDALVNSLR</sequence>
<keyword evidence="7" id="KW-1185">Reference proteome</keyword>
<dbReference type="OrthoDB" id="9776868at2"/>
<dbReference type="InterPro" id="IPR036291">
    <property type="entry name" value="NAD(P)-bd_dom_sf"/>
</dbReference>
<dbReference type="SUPFAM" id="SSF53223">
    <property type="entry name" value="Aminoacid dehydrogenase-like, N-terminal domain"/>
    <property type="match status" value="1"/>
</dbReference>
<comment type="pathway">
    <text evidence="1">Metabolic intermediate biosynthesis; chorismate biosynthesis; chorismate from D-erythrose 4-phosphate and phosphoenolpyruvate: step 4/7.</text>
</comment>
<dbReference type="GO" id="GO:0005829">
    <property type="term" value="C:cytosol"/>
    <property type="evidence" value="ECO:0007669"/>
    <property type="project" value="TreeGrafter"/>
</dbReference>
<dbReference type="KEGG" id="cyz:C3B44_05150"/>
<dbReference type="PANTHER" id="PTHR21089">
    <property type="entry name" value="SHIKIMATE DEHYDROGENASE"/>
    <property type="match status" value="1"/>
</dbReference>
<evidence type="ECO:0000256" key="2">
    <source>
        <dbReference type="ARBA" id="ARBA00023141"/>
    </source>
</evidence>
<dbReference type="InterPro" id="IPR046346">
    <property type="entry name" value="Aminoacid_DH-like_N_sf"/>
</dbReference>
<dbReference type="InterPro" id="IPR013708">
    <property type="entry name" value="Shikimate_DH-bd_N"/>
</dbReference>
<feature type="domain" description="SDH C-terminal" evidence="5">
    <location>
        <begin position="237"/>
        <end position="266"/>
    </location>
</feature>
<dbReference type="GO" id="GO:0050661">
    <property type="term" value="F:NADP binding"/>
    <property type="evidence" value="ECO:0007669"/>
    <property type="project" value="TreeGrafter"/>
</dbReference>
<keyword evidence="2" id="KW-0028">Amino-acid biosynthesis</keyword>
<evidence type="ECO:0000259" key="3">
    <source>
        <dbReference type="Pfam" id="PF03435"/>
    </source>
</evidence>
<dbReference type="RefSeq" id="WP_108431433.1">
    <property type="nucleotide sequence ID" value="NZ_CP026947.1"/>
</dbReference>